<reference evidence="2" key="1">
    <citation type="journal article" date="2020" name="Stud. Mycol.">
        <title>101 Dothideomycetes genomes: a test case for predicting lifestyles and emergence of pathogens.</title>
        <authorList>
            <person name="Haridas S."/>
            <person name="Albert R."/>
            <person name="Binder M."/>
            <person name="Bloem J."/>
            <person name="Labutti K."/>
            <person name="Salamov A."/>
            <person name="Andreopoulos B."/>
            <person name="Baker S."/>
            <person name="Barry K."/>
            <person name="Bills G."/>
            <person name="Bluhm B."/>
            <person name="Cannon C."/>
            <person name="Castanera R."/>
            <person name="Culley D."/>
            <person name="Daum C."/>
            <person name="Ezra D."/>
            <person name="Gonzalez J."/>
            <person name="Henrissat B."/>
            <person name="Kuo A."/>
            <person name="Liang C."/>
            <person name="Lipzen A."/>
            <person name="Lutzoni F."/>
            <person name="Magnuson J."/>
            <person name="Mondo S."/>
            <person name="Nolan M."/>
            <person name="Ohm R."/>
            <person name="Pangilinan J."/>
            <person name="Park H.-J."/>
            <person name="Ramirez L."/>
            <person name="Alfaro M."/>
            <person name="Sun H."/>
            <person name="Tritt A."/>
            <person name="Yoshinaga Y."/>
            <person name="Zwiers L.-H."/>
            <person name="Turgeon B."/>
            <person name="Goodwin S."/>
            <person name="Spatafora J."/>
            <person name="Crous P."/>
            <person name="Grigoriev I."/>
        </authorList>
    </citation>
    <scope>NUCLEOTIDE SEQUENCE</scope>
    <source>
        <strain evidence="2">CBS 113979</strain>
    </source>
</reference>
<organism evidence="2 3">
    <name type="scientific">Aulographum hederae CBS 113979</name>
    <dbReference type="NCBI Taxonomy" id="1176131"/>
    <lineage>
        <taxon>Eukaryota</taxon>
        <taxon>Fungi</taxon>
        <taxon>Dikarya</taxon>
        <taxon>Ascomycota</taxon>
        <taxon>Pezizomycotina</taxon>
        <taxon>Dothideomycetes</taxon>
        <taxon>Pleosporomycetidae</taxon>
        <taxon>Aulographales</taxon>
        <taxon>Aulographaceae</taxon>
    </lineage>
</organism>
<evidence type="ECO:0000313" key="3">
    <source>
        <dbReference type="Proteomes" id="UP000800041"/>
    </source>
</evidence>
<keyword evidence="1" id="KW-0472">Membrane</keyword>
<keyword evidence="1" id="KW-1133">Transmembrane helix</keyword>
<proteinExistence type="predicted"/>
<accession>A0A6G1GTR0</accession>
<protein>
    <submittedName>
        <fullName evidence="2">Uncharacterized protein</fullName>
    </submittedName>
</protein>
<keyword evidence="3" id="KW-1185">Reference proteome</keyword>
<feature type="transmembrane region" description="Helical" evidence="1">
    <location>
        <begin position="41"/>
        <end position="62"/>
    </location>
</feature>
<keyword evidence="1" id="KW-0812">Transmembrane</keyword>
<dbReference type="EMBL" id="ML977170">
    <property type="protein sequence ID" value="KAF1984138.1"/>
    <property type="molecule type" value="Genomic_DNA"/>
</dbReference>
<evidence type="ECO:0000313" key="2">
    <source>
        <dbReference type="EMBL" id="KAF1984138.1"/>
    </source>
</evidence>
<gene>
    <name evidence="2" type="ORF">K402DRAFT_396065</name>
</gene>
<name>A0A6G1GTR0_9PEZI</name>
<dbReference type="AlphaFoldDB" id="A0A6G1GTR0"/>
<feature type="non-terminal residue" evidence="2">
    <location>
        <position position="63"/>
    </location>
</feature>
<dbReference type="Proteomes" id="UP000800041">
    <property type="component" value="Unassembled WGS sequence"/>
</dbReference>
<evidence type="ECO:0000256" key="1">
    <source>
        <dbReference type="SAM" id="Phobius"/>
    </source>
</evidence>
<sequence length="63" mass="6776">MTGHPTQTAPDIHGILRIKTPSSGFFPSSFSSKNTICTFEKAFICGALFVVLLWAGLVCAFIV</sequence>